<feature type="region of interest" description="Disordered" evidence="4">
    <location>
        <begin position="1041"/>
        <end position="1060"/>
    </location>
</feature>
<dbReference type="Proteomes" id="UP001165190">
    <property type="component" value="Unassembled WGS sequence"/>
</dbReference>
<feature type="compositionally biased region" description="Low complexity" evidence="4">
    <location>
        <begin position="1796"/>
        <end position="1806"/>
    </location>
</feature>
<dbReference type="SUPFAM" id="SSF52540">
    <property type="entry name" value="P-loop containing nucleoside triphosphate hydrolases"/>
    <property type="match status" value="1"/>
</dbReference>
<feature type="compositionally biased region" description="Low complexity" evidence="4">
    <location>
        <begin position="817"/>
        <end position="831"/>
    </location>
</feature>
<feature type="region of interest" description="Disordered" evidence="4">
    <location>
        <begin position="262"/>
        <end position="286"/>
    </location>
</feature>
<dbReference type="GO" id="GO:0005634">
    <property type="term" value="C:nucleus"/>
    <property type="evidence" value="ECO:0007669"/>
    <property type="project" value="UniProtKB-SubCell"/>
</dbReference>
<feature type="region of interest" description="Disordered" evidence="4">
    <location>
        <begin position="817"/>
        <end position="871"/>
    </location>
</feature>
<feature type="compositionally biased region" description="Low complexity" evidence="4">
    <location>
        <begin position="403"/>
        <end position="412"/>
    </location>
</feature>
<feature type="region of interest" description="Disordered" evidence="4">
    <location>
        <begin position="1615"/>
        <end position="1636"/>
    </location>
</feature>
<dbReference type="OrthoDB" id="5857104at2759"/>
<reference evidence="6" key="1">
    <citation type="submission" date="2023-05" db="EMBL/GenBank/DDBJ databases">
        <title>Genome and transcriptome analyses reveal genes involved in the formation of fine ridges on petal epidermal cells in Hibiscus trionum.</title>
        <authorList>
            <person name="Koshimizu S."/>
            <person name="Masuda S."/>
            <person name="Ishii T."/>
            <person name="Shirasu K."/>
            <person name="Hoshino A."/>
            <person name="Arita M."/>
        </authorList>
    </citation>
    <scope>NUCLEOTIDE SEQUENCE</scope>
    <source>
        <strain evidence="6">Hamamatsu line</strain>
    </source>
</reference>
<sequence length="2041" mass="218263">MLDRLLPKLKATDHQILFFSTMTRLLDVVEDYLTFKQYRYLRLDGQTSGGDRGALIEKFNQQGSPFFIFLLSIRAGGVGVNLQAADTVILFDTDWNPQVDLQAQARAHRLGQKKDVLVLRFETVQTVEEQVRAAAEHKLGVANQSITAGFFDNNTSAEDRREYLESLLRESKKEEDAPVLDDDALNDLLARSESEIDVFESVDKQRREEETAKWKKLVYGSGMDSSKPLPPLPPRLVTDHDLKEFYEKMKLYDVPKTGLQTNTGLKRKGGSLGGLDSQQYGRGKRAREVRSYEEKWTEEEFEKMCEVDLPESPGLKEEAVERNLLKDASRSTVSSTEAPAPLLPQPLAVEPAHQPLQQSKDATPPPKRGRGRPRRGTVEKSPTTPVFSAPSETSKVDVGLQKAAGSSSSATPAPNPHNTTGVSPNLLPGKPSVSATPVESNPPGFPPPVQSKGQGPKAQTGGQATRRRAKKQEPASIPAVDGLAGLGPKPNEQSQIKSVNPPDNQAVAISGTVPGVSSVPEAKCTNHLPISAGMDCTSVINHPSDPGVGLNSQSLPTSGASIAQSASCPSISVQVKGQGRKAQSGIGTTRRTGKKLAQISAAAQDVFVGQDSKLNTQAQDQFADASPNKVISMRDNQENDASVPTKVIQDQAQGTDAPAVTTVQDQHSSGLDNLSQSKRPESSQEMQNATAITLGPSVGQIQNADAHEKVSVITELSPECSSQKAKSGEVCGNQVDTLPVIPVSSQTSIELVKNQISEDKVYATISTVKTTSSVASSMATCLPASNPLEGANKTFPSHGAKTVSSIQASPICTSVSSASWSAPSPAQSVQSKKPGHKTTNRAEPPRRRGRRPAISDASSGQDLKVNSLASDKSRELLDNKATAGKNIQDSGAHELANVTHIQASEVHSPGASVGHDSKRKMTSAIPAFNQIQTADVNDVARVMKEIFSETCSSNSKASETAWSEGRDTPTAPVSNNTLDELDEKSLDGKPAVSTPAHGKAAPACDIPEEESKRLSVTGADAKELENKESLVVEASVQRADSLKPECNTGSENDASSRQVQDENLITERIMEVDSTCPQNDGGKQDVSKSTLAFGGDQTGSSFQPASPSPMELPRTAESDKTNIEPGFNEFPRADNTSDSYRVVPAVSGTVVSFTNDSETKKGSPGMTEVYSGNEAEPSLKVKTSLEFSNSSPLDINSPKASVACDCSGENAMVPLSSDHSVSGSLPDSTIIPSEISTEPSARESLESSVNVENADGALNAIRLHGVTDHPGESLDSLAIAACPDKSVMVDTVAMVEKNYECESEPGPIKSGSVNAAAAVENNLECESERCPIKSGVEEEPAMVENNSEFEAGRSLKSNPKAAALDVPNLGGDSMSTEPDVDDVLPVTSNISPSPVHSAMGEHPAITENELRKESEPSLDESLQSSLGIESTGGNHVDRVFDPLEIEASAEKDVTAVSSMEHVPGDHIKTHLEVGVTSSEGDSIQVENTNVNALEAHTTSAEITIKEFTIEEHVPNDQSHHLEASTAEPKSSEVKSSLLRSDNSDNKELVQSSDVDLVEASNVESNPVEGPSSSLAVSEESTNPELTQASSLQSCNSDDKELVQMSEVDLVEACNVESDPTEEGPSTSQVISDVSANPEVTCKNDVGMELQSKDHAEELVQRSEVDLVEACNVESDPTEEGPSLSQVISNESSNPEVTRKNDVRTELQSEDHAEELVQMSEVDLVEACNVESDPTEEGPSSSQVISDESSNPEVTRKNDVRTELQSEDLAEELVQMSEVDLVEACNVESNPTEEGPSSSQFISIESSNPEVTRKNDVRTEFQSEDHAEELVQMSEVDLVEACNVESNPTEEGPSSSQVISDESSNPEVTRKNDVRTELQSEDLAEELVQRSEVDLVEACNVESNPTDGPPLSQVISDESANPEVTRNNDVRTELQSEDHAEPSQQSKSESADVSNIEIDSKEIKVPPRQPEGHDKASQQHKIETSDLSGMEIDPIKTVHSPQPEDDAEASQHLKVGSDDISDREIVSTETTVSSPGDDEAKT</sequence>
<dbReference type="Gene3D" id="3.40.50.300">
    <property type="entry name" value="P-loop containing nucleotide triphosphate hydrolases"/>
    <property type="match status" value="1"/>
</dbReference>
<dbReference type="InterPro" id="IPR029295">
    <property type="entry name" value="SnAC"/>
</dbReference>
<feature type="region of interest" description="Disordered" evidence="4">
    <location>
        <begin position="650"/>
        <end position="688"/>
    </location>
</feature>
<feature type="region of interest" description="Disordered" evidence="4">
    <location>
        <begin position="1840"/>
        <end position="1881"/>
    </location>
</feature>
<evidence type="ECO:0000313" key="7">
    <source>
        <dbReference type="Proteomes" id="UP001165190"/>
    </source>
</evidence>
<feature type="compositionally biased region" description="Polar residues" evidence="4">
    <location>
        <begin position="1217"/>
        <end position="1239"/>
    </location>
</feature>
<evidence type="ECO:0000256" key="3">
    <source>
        <dbReference type="ARBA" id="ARBA00023242"/>
    </source>
</evidence>
<evidence type="ECO:0000256" key="2">
    <source>
        <dbReference type="ARBA" id="ARBA00022801"/>
    </source>
</evidence>
<feature type="compositionally biased region" description="Polar residues" evidence="4">
    <location>
        <begin position="1047"/>
        <end position="1060"/>
    </location>
</feature>
<dbReference type="EMBL" id="BSYR01000028">
    <property type="protein sequence ID" value="GMI95860.1"/>
    <property type="molecule type" value="Genomic_DNA"/>
</dbReference>
<feature type="compositionally biased region" description="Polar residues" evidence="4">
    <location>
        <begin position="1786"/>
        <end position="1795"/>
    </location>
</feature>
<feature type="region of interest" description="Disordered" evidence="4">
    <location>
        <begin position="1349"/>
        <end position="1380"/>
    </location>
</feature>
<feature type="compositionally biased region" description="Basic and acidic residues" evidence="4">
    <location>
        <begin position="1957"/>
        <end position="1983"/>
    </location>
</feature>
<feature type="compositionally biased region" description="Basic and acidic residues" evidence="4">
    <location>
        <begin position="1925"/>
        <end position="1940"/>
    </location>
</feature>
<feature type="compositionally biased region" description="Polar residues" evidence="4">
    <location>
        <begin position="1623"/>
        <end position="1634"/>
    </location>
</feature>
<feature type="compositionally biased region" description="Polar residues" evidence="4">
    <location>
        <begin position="661"/>
        <end position="688"/>
    </location>
</feature>
<feature type="region of interest" description="Disordered" evidence="4">
    <location>
        <begin position="1516"/>
        <end position="1598"/>
    </location>
</feature>
<keyword evidence="7" id="KW-1185">Reference proteome</keyword>
<feature type="compositionally biased region" description="Basic and acidic residues" evidence="4">
    <location>
        <begin position="2008"/>
        <end position="2025"/>
    </location>
</feature>
<feature type="region of interest" description="Disordered" evidence="4">
    <location>
        <begin position="1217"/>
        <end position="1243"/>
    </location>
</feature>
<feature type="region of interest" description="Disordered" evidence="4">
    <location>
        <begin position="1724"/>
        <end position="1765"/>
    </location>
</feature>
<evidence type="ECO:0000313" key="6">
    <source>
        <dbReference type="EMBL" id="GMI95860.1"/>
    </source>
</evidence>
<dbReference type="InterPro" id="IPR049730">
    <property type="entry name" value="SNF2/RAD54-like_C"/>
</dbReference>
<dbReference type="PROSITE" id="PS51194">
    <property type="entry name" value="HELICASE_CTER"/>
    <property type="match status" value="1"/>
</dbReference>
<feature type="compositionally biased region" description="Basic and acidic residues" evidence="4">
    <location>
        <begin position="1753"/>
        <end position="1763"/>
    </location>
</feature>
<feature type="compositionally biased region" description="Polar residues" evidence="4">
    <location>
        <begin position="1843"/>
        <end position="1866"/>
    </location>
</feature>
<feature type="compositionally biased region" description="Polar residues" evidence="4">
    <location>
        <begin position="491"/>
        <end position="503"/>
    </location>
</feature>
<feature type="domain" description="Helicase C-terminal" evidence="5">
    <location>
        <begin position="1"/>
        <end position="147"/>
    </location>
</feature>
<feature type="compositionally biased region" description="Polar residues" evidence="4">
    <location>
        <begin position="1941"/>
        <end position="1952"/>
    </location>
</feature>
<evidence type="ECO:0000256" key="4">
    <source>
        <dbReference type="SAM" id="MobiDB-lite"/>
    </source>
</evidence>
<dbReference type="GO" id="GO:0016787">
    <property type="term" value="F:hydrolase activity"/>
    <property type="evidence" value="ECO:0007669"/>
    <property type="project" value="UniProtKB-KW"/>
</dbReference>
<protein>
    <recommendedName>
        <fullName evidence="5">Helicase C-terminal domain-containing protein</fullName>
    </recommendedName>
</protein>
<dbReference type="Pfam" id="PF14619">
    <property type="entry name" value="SnAC"/>
    <property type="match status" value="1"/>
</dbReference>
<feature type="region of interest" description="Disordered" evidence="4">
    <location>
        <begin position="949"/>
        <end position="1015"/>
    </location>
</feature>
<dbReference type="GO" id="GO:0042393">
    <property type="term" value="F:histone binding"/>
    <property type="evidence" value="ECO:0007669"/>
    <property type="project" value="InterPro"/>
</dbReference>
<dbReference type="InterPro" id="IPR001650">
    <property type="entry name" value="Helicase_C-like"/>
</dbReference>
<feature type="compositionally biased region" description="Polar residues" evidence="4">
    <location>
        <begin position="1737"/>
        <end position="1752"/>
    </location>
</feature>
<evidence type="ECO:0000259" key="5">
    <source>
        <dbReference type="PROSITE" id="PS51194"/>
    </source>
</evidence>
<keyword evidence="2" id="KW-0378">Hydrolase</keyword>
<feature type="compositionally biased region" description="Polar residues" evidence="4">
    <location>
        <begin position="949"/>
        <end position="961"/>
    </location>
</feature>
<dbReference type="Pfam" id="PF00271">
    <property type="entry name" value="Helicase_C"/>
    <property type="match status" value="1"/>
</dbReference>
<feature type="compositionally biased region" description="Polar residues" evidence="4">
    <location>
        <begin position="1682"/>
        <end position="1695"/>
    </location>
</feature>
<proteinExistence type="predicted"/>
<accession>A0A9W7IJA8</accession>
<comment type="caution">
    <text evidence="6">The sequence shown here is derived from an EMBL/GenBank/DDBJ whole genome shotgun (WGS) entry which is preliminary data.</text>
</comment>
<organism evidence="6 7">
    <name type="scientific">Hibiscus trionum</name>
    <name type="common">Flower of an hour</name>
    <dbReference type="NCBI Taxonomy" id="183268"/>
    <lineage>
        <taxon>Eukaryota</taxon>
        <taxon>Viridiplantae</taxon>
        <taxon>Streptophyta</taxon>
        <taxon>Embryophyta</taxon>
        <taxon>Tracheophyta</taxon>
        <taxon>Spermatophyta</taxon>
        <taxon>Magnoliopsida</taxon>
        <taxon>eudicotyledons</taxon>
        <taxon>Gunneridae</taxon>
        <taxon>Pentapetalae</taxon>
        <taxon>rosids</taxon>
        <taxon>malvids</taxon>
        <taxon>Malvales</taxon>
        <taxon>Malvaceae</taxon>
        <taxon>Malvoideae</taxon>
        <taxon>Hibiscus</taxon>
    </lineage>
</organism>
<feature type="compositionally biased region" description="Basic and acidic residues" evidence="4">
    <location>
        <begin position="314"/>
        <end position="329"/>
    </location>
</feature>
<feature type="compositionally biased region" description="Polar residues" evidence="4">
    <location>
        <begin position="1570"/>
        <end position="1595"/>
    </location>
</feature>
<feature type="region of interest" description="Disordered" evidence="4">
    <location>
        <begin position="1671"/>
        <end position="1702"/>
    </location>
</feature>
<dbReference type="PANTHER" id="PTHR10799">
    <property type="entry name" value="SNF2/RAD54 HELICASE FAMILY"/>
    <property type="match status" value="1"/>
</dbReference>
<keyword evidence="3" id="KW-0539">Nucleus</keyword>
<dbReference type="SMART" id="SM01314">
    <property type="entry name" value="SnAC"/>
    <property type="match status" value="1"/>
</dbReference>
<dbReference type="CDD" id="cd18793">
    <property type="entry name" value="SF2_C_SNF"/>
    <property type="match status" value="1"/>
</dbReference>
<name>A0A9W7IJA8_HIBTR</name>
<feature type="compositionally biased region" description="Basic and acidic residues" evidence="4">
    <location>
        <begin position="1867"/>
        <end position="1877"/>
    </location>
</feature>
<gene>
    <name evidence="6" type="ORF">HRI_003255300</name>
</gene>
<dbReference type="InterPro" id="IPR027417">
    <property type="entry name" value="P-loop_NTPase"/>
</dbReference>
<feature type="compositionally biased region" description="Polar residues" evidence="4">
    <location>
        <begin position="380"/>
        <end position="393"/>
    </location>
</feature>
<feature type="compositionally biased region" description="Polar residues" evidence="4">
    <location>
        <begin position="1912"/>
        <end position="1924"/>
    </location>
</feature>
<comment type="subcellular location">
    <subcellularLocation>
        <location evidence="1">Nucleus</location>
    </subcellularLocation>
</comment>
<dbReference type="SMART" id="SM00490">
    <property type="entry name" value="HELICc"/>
    <property type="match status" value="1"/>
</dbReference>
<feature type="region of interest" description="Disordered" evidence="4">
    <location>
        <begin position="307"/>
        <end position="506"/>
    </location>
</feature>
<feature type="region of interest" description="Disordered" evidence="4">
    <location>
        <begin position="1072"/>
        <end position="1116"/>
    </location>
</feature>
<feature type="region of interest" description="Disordered" evidence="4">
    <location>
        <begin position="1897"/>
        <end position="2041"/>
    </location>
</feature>
<feature type="region of interest" description="Disordered" evidence="4">
    <location>
        <begin position="1154"/>
        <end position="1175"/>
    </location>
</feature>
<evidence type="ECO:0000256" key="1">
    <source>
        <dbReference type="ARBA" id="ARBA00004123"/>
    </source>
</evidence>
<feature type="region of interest" description="Disordered" evidence="4">
    <location>
        <begin position="1786"/>
        <end position="1814"/>
    </location>
</feature>